<evidence type="ECO:0000313" key="8">
    <source>
        <dbReference type="Proteomes" id="UP000479710"/>
    </source>
</evidence>
<evidence type="ECO:0000256" key="3">
    <source>
        <dbReference type="PROSITE-ProRule" id="PRU00982"/>
    </source>
</evidence>
<dbReference type="InterPro" id="IPR011333">
    <property type="entry name" value="SKP1/BTB/POZ_sf"/>
</dbReference>
<dbReference type="InterPro" id="IPR027356">
    <property type="entry name" value="NPH3_dom"/>
</dbReference>
<dbReference type="Gene3D" id="3.30.710.10">
    <property type="entry name" value="Potassium Channel Kv1.1, Chain A"/>
    <property type="match status" value="1"/>
</dbReference>
<comment type="similarity">
    <text evidence="3">Belongs to the NPH3 family.</text>
</comment>
<evidence type="ECO:0000256" key="4">
    <source>
        <dbReference type="SAM" id="Coils"/>
    </source>
</evidence>
<reference evidence="7 8" key="1">
    <citation type="submission" date="2019-11" db="EMBL/GenBank/DDBJ databases">
        <title>Whole genome sequence of Oryza granulata.</title>
        <authorList>
            <person name="Li W."/>
        </authorList>
    </citation>
    <scope>NUCLEOTIDE SEQUENCE [LARGE SCALE GENOMIC DNA]</scope>
    <source>
        <strain evidence="8">cv. Menghai</strain>
        <tissue evidence="7">Leaf</tissue>
    </source>
</reference>
<dbReference type="OrthoDB" id="407106at2759"/>
<sequence length="507" mass="54033">MSSSPAATSQSCSPAAVTAAAEARPFAMPPALRNAVREWSRVNGPCKPDVIVRVQEHCFALHRDPITSQSSYLKRRLSEFSDIAVDLPAGLTVDAFVDTVASCYGAEVVLSPASLAAAWAAADWLELRAEDGMARRAEDYFFQEVATDHGRAAAVLRSCTAFLGGEAAGAGAALLVRCLETLASSGGADGRWLEDVAALPVEEFEVAVEAMRARFAHDHDLMYTIVDHYLENHRGKLTEEEKSRVCYNVNCTKLSHHLFMHLVQNPRLPLRFVVQAMLVEQLHSHHSMLLTGHHHAAAAAAPSSAAAPALLKSSLSGAFGACGGFAAAGDAASSMTLGDILQRDAVLRQSAHIRASMQATSQRIDSLERELAGLRTRLRRSEQAAAAAATATASAAIDRASAKSASFRIPRSRLWDGEDLAAASGSAAAKDNNTTKGLKSRLVLGFKNLFGRKPVTVGAPPASGERATARVNDKAMSTDAPEINADADELVSKEERTRPHRRNLSIV</sequence>
<evidence type="ECO:0000256" key="2">
    <source>
        <dbReference type="ARBA" id="ARBA00022786"/>
    </source>
</evidence>
<name>A0A6G1C2Z8_9ORYZ</name>
<evidence type="ECO:0000256" key="1">
    <source>
        <dbReference type="ARBA" id="ARBA00004906"/>
    </source>
</evidence>
<comment type="pathway">
    <text evidence="1">Protein modification; protein ubiquitination.</text>
</comment>
<dbReference type="UniPathway" id="UPA00143"/>
<keyword evidence="2" id="KW-0833">Ubl conjugation pathway</keyword>
<dbReference type="AlphaFoldDB" id="A0A6G1C2Z8"/>
<evidence type="ECO:0000313" key="7">
    <source>
        <dbReference type="EMBL" id="KAF0893933.1"/>
    </source>
</evidence>
<protein>
    <recommendedName>
        <fullName evidence="6">NPH3 domain-containing protein</fullName>
    </recommendedName>
</protein>
<gene>
    <name evidence="7" type="ORF">E2562_031855</name>
</gene>
<dbReference type="PROSITE" id="PS51649">
    <property type="entry name" value="NPH3"/>
    <property type="match status" value="1"/>
</dbReference>
<dbReference type="EMBL" id="SPHZ02000011">
    <property type="protein sequence ID" value="KAF0893933.1"/>
    <property type="molecule type" value="Genomic_DNA"/>
</dbReference>
<dbReference type="PANTHER" id="PTHR32370">
    <property type="entry name" value="OS12G0117600 PROTEIN"/>
    <property type="match status" value="1"/>
</dbReference>
<dbReference type="InterPro" id="IPR043454">
    <property type="entry name" value="NPH3/RPT2-like"/>
</dbReference>
<organism evidence="7 8">
    <name type="scientific">Oryza meyeriana var. granulata</name>
    <dbReference type="NCBI Taxonomy" id="110450"/>
    <lineage>
        <taxon>Eukaryota</taxon>
        <taxon>Viridiplantae</taxon>
        <taxon>Streptophyta</taxon>
        <taxon>Embryophyta</taxon>
        <taxon>Tracheophyta</taxon>
        <taxon>Spermatophyta</taxon>
        <taxon>Magnoliopsida</taxon>
        <taxon>Liliopsida</taxon>
        <taxon>Poales</taxon>
        <taxon>Poaceae</taxon>
        <taxon>BOP clade</taxon>
        <taxon>Oryzoideae</taxon>
        <taxon>Oryzeae</taxon>
        <taxon>Oryzinae</taxon>
        <taxon>Oryza</taxon>
        <taxon>Oryza meyeriana</taxon>
    </lineage>
</organism>
<feature type="region of interest" description="Disordered" evidence="5">
    <location>
        <begin position="457"/>
        <end position="507"/>
    </location>
</feature>
<dbReference type="Pfam" id="PF03000">
    <property type="entry name" value="NPH3"/>
    <property type="match status" value="1"/>
</dbReference>
<evidence type="ECO:0000256" key="5">
    <source>
        <dbReference type="SAM" id="MobiDB-lite"/>
    </source>
</evidence>
<dbReference type="SUPFAM" id="SSF54695">
    <property type="entry name" value="POZ domain"/>
    <property type="match status" value="1"/>
</dbReference>
<proteinExistence type="inferred from homology"/>
<comment type="caution">
    <text evidence="7">The sequence shown here is derived from an EMBL/GenBank/DDBJ whole genome shotgun (WGS) entry which is preliminary data.</text>
</comment>
<dbReference type="Proteomes" id="UP000479710">
    <property type="component" value="Unassembled WGS sequence"/>
</dbReference>
<keyword evidence="8" id="KW-1185">Reference proteome</keyword>
<dbReference type="GO" id="GO:0016567">
    <property type="term" value="P:protein ubiquitination"/>
    <property type="evidence" value="ECO:0007669"/>
    <property type="project" value="UniProtKB-UniPathway"/>
</dbReference>
<feature type="compositionally biased region" description="Basic residues" evidence="5">
    <location>
        <begin position="498"/>
        <end position="507"/>
    </location>
</feature>
<keyword evidence="4" id="KW-0175">Coiled coil</keyword>
<accession>A0A6G1C2Z8</accession>
<feature type="coiled-coil region" evidence="4">
    <location>
        <begin position="357"/>
        <end position="384"/>
    </location>
</feature>
<evidence type="ECO:0000259" key="6">
    <source>
        <dbReference type="PROSITE" id="PS51649"/>
    </source>
</evidence>
<feature type="domain" description="NPH3" evidence="6">
    <location>
        <begin position="213"/>
        <end position="283"/>
    </location>
</feature>